<dbReference type="GO" id="GO:0005524">
    <property type="term" value="F:ATP binding"/>
    <property type="evidence" value="ECO:0007669"/>
    <property type="project" value="InterPro"/>
</dbReference>
<feature type="domain" description="Protein kinase" evidence="2">
    <location>
        <begin position="1876"/>
        <end position="2283"/>
    </location>
</feature>
<dbReference type="PANTHER" id="PTHR24361">
    <property type="entry name" value="MITOGEN-ACTIVATED KINASE KINASE KINASE"/>
    <property type="match status" value="1"/>
</dbReference>
<feature type="compositionally biased region" description="Polar residues" evidence="1">
    <location>
        <begin position="2143"/>
        <end position="2154"/>
    </location>
</feature>
<dbReference type="InParanoid" id="A0A409Y513"/>
<dbReference type="InterPro" id="IPR011009">
    <property type="entry name" value="Kinase-like_dom_sf"/>
</dbReference>
<name>A0A409Y513_9AGAR</name>
<dbReference type="Gene3D" id="1.10.510.10">
    <property type="entry name" value="Transferase(Phosphotransferase) domain 1"/>
    <property type="match status" value="3"/>
</dbReference>
<dbReference type="Proteomes" id="UP000284706">
    <property type="component" value="Unassembled WGS sequence"/>
</dbReference>
<dbReference type="OrthoDB" id="2521594at2759"/>
<dbReference type="InterPro" id="IPR000719">
    <property type="entry name" value="Prot_kinase_dom"/>
</dbReference>
<dbReference type="SMART" id="SM00220">
    <property type="entry name" value="S_TKc"/>
    <property type="match status" value="1"/>
</dbReference>
<feature type="compositionally biased region" description="Polar residues" evidence="1">
    <location>
        <begin position="2177"/>
        <end position="2187"/>
    </location>
</feature>
<feature type="region of interest" description="Disordered" evidence="1">
    <location>
        <begin position="2130"/>
        <end position="2312"/>
    </location>
</feature>
<dbReference type="PROSITE" id="PS50011">
    <property type="entry name" value="PROTEIN_KINASE_DOM"/>
    <property type="match status" value="3"/>
</dbReference>
<feature type="region of interest" description="Disordered" evidence="1">
    <location>
        <begin position="341"/>
        <end position="363"/>
    </location>
</feature>
<keyword evidence="4" id="KW-1185">Reference proteome</keyword>
<feature type="domain" description="Protein kinase" evidence="2">
    <location>
        <begin position="1274"/>
        <end position="1610"/>
    </location>
</feature>
<organism evidence="3 4">
    <name type="scientific">Gymnopilus dilepis</name>
    <dbReference type="NCBI Taxonomy" id="231916"/>
    <lineage>
        <taxon>Eukaryota</taxon>
        <taxon>Fungi</taxon>
        <taxon>Dikarya</taxon>
        <taxon>Basidiomycota</taxon>
        <taxon>Agaricomycotina</taxon>
        <taxon>Agaricomycetes</taxon>
        <taxon>Agaricomycetidae</taxon>
        <taxon>Agaricales</taxon>
        <taxon>Agaricineae</taxon>
        <taxon>Hymenogastraceae</taxon>
        <taxon>Gymnopilus</taxon>
    </lineage>
</organism>
<comment type="caution">
    <text evidence="3">The sequence shown here is derived from an EMBL/GenBank/DDBJ whole genome shotgun (WGS) entry which is preliminary data.</text>
</comment>
<evidence type="ECO:0000313" key="3">
    <source>
        <dbReference type="EMBL" id="PPQ98058.1"/>
    </source>
</evidence>
<dbReference type="InterPro" id="IPR053235">
    <property type="entry name" value="Ser_Thr_kinase"/>
</dbReference>
<dbReference type="InterPro" id="IPR008266">
    <property type="entry name" value="Tyr_kinase_AS"/>
</dbReference>
<protein>
    <recommendedName>
        <fullName evidence="2">Protein kinase domain-containing protein</fullName>
    </recommendedName>
</protein>
<accession>A0A409Y513</accession>
<feature type="region of interest" description="Disordered" evidence="1">
    <location>
        <begin position="1783"/>
        <end position="1811"/>
    </location>
</feature>
<reference evidence="3 4" key="1">
    <citation type="journal article" date="2018" name="Evol. Lett.">
        <title>Horizontal gene cluster transfer increased hallucinogenic mushroom diversity.</title>
        <authorList>
            <person name="Reynolds H.T."/>
            <person name="Vijayakumar V."/>
            <person name="Gluck-Thaler E."/>
            <person name="Korotkin H.B."/>
            <person name="Matheny P.B."/>
            <person name="Slot J.C."/>
        </authorList>
    </citation>
    <scope>NUCLEOTIDE SEQUENCE [LARGE SCALE GENOMIC DNA]</scope>
    <source>
        <strain evidence="3 4">SRW20</strain>
    </source>
</reference>
<feature type="domain" description="Protein kinase" evidence="2">
    <location>
        <begin position="3487"/>
        <end position="3658"/>
    </location>
</feature>
<feature type="compositionally biased region" description="Polar residues" evidence="1">
    <location>
        <begin position="2202"/>
        <end position="2211"/>
    </location>
</feature>
<dbReference type="STRING" id="231916.A0A409Y513"/>
<dbReference type="GO" id="GO:0004674">
    <property type="term" value="F:protein serine/threonine kinase activity"/>
    <property type="evidence" value="ECO:0007669"/>
    <property type="project" value="TreeGrafter"/>
</dbReference>
<feature type="region of interest" description="Disordered" evidence="1">
    <location>
        <begin position="1650"/>
        <end position="1673"/>
    </location>
</feature>
<feature type="region of interest" description="Disordered" evidence="1">
    <location>
        <begin position="779"/>
        <end position="812"/>
    </location>
</feature>
<proteinExistence type="predicted"/>
<feature type="region of interest" description="Disordered" evidence="1">
    <location>
        <begin position="1180"/>
        <end position="1208"/>
    </location>
</feature>
<dbReference type="GO" id="GO:0005737">
    <property type="term" value="C:cytoplasm"/>
    <property type="evidence" value="ECO:0007669"/>
    <property type="project" value="TreeGrafter"/>
</dbReference>
<evidence type="ECO:0000313" key="4">
    <source>
        <dbReference type="Proteomes" id="UP000284706"/>
    </source>
</evidence>
<feature type="region of interest" description="Disordered" evidence="1">
    <location>
        <begin position="29"/>
        <end position="134"/>
    </location>
</feature>
<feature type="compositionally biased region" description="Basic residues" evidence="1">
    <location>
        <begin position="1801"/>
        <end position="1810"/>
    </location>
</feature>
<gene>
    <name evidence="3" type="ORF">CVT26_003284</name>
</gene>
<sequence length="3658" mass="413221">MKSLQKIHIFSVRPDLALFLFRLIMSSKKPKKHGRRFAAQSIPSRDSDRFEAPEVTTSTSTPDPGGGGTSIPEVPDQRRITRSKKRRRLTDEDEAAEDSPRKRSQGPDNVEVAPSLSEDKQSSEGSSSSMPPSPLECFLQHTLPFLDKNPLHTNSKATRPPKSWDMHLAELQRLKKIVILENFIDILLENCDEYIKRAIESGRDLSSSFPAFEVPDRDGIVNEESLVKYFETLSVLFSRVASGLLFETDWDPVFGFSSKAVGSKASSEAAADAYLYIKHPSALKSLKDQQDLALIEKYDLHNLVAWEYKNLGFGPEIFRALQSQAGEFRWTACQERTARHDASSRCPNQNHRTHGKLTVTGRPTGPDATSIAEIIKRSTSSEVPEEIGARPTKSLRRDITAALEKKLHDIIQQAWSSAVAQDITFMVISTGNEDCLGLRLRELQTLFISRPIRPSKKTDPSYIKILLTLYISAFLDAVNRARQLESGTLSTTAQSLLRLQIDHKPDLRNAFRSGLFDRYPVEVYLPRLDEDFIRNLKRTHCIDLRLHQHNLATTQYNRNTWILSRNMDNQLNADPMDDICSSQSLSTSHGEPDDGTIVFLDLDRLFPETSRVWRVYLGIVRGTRSKPEYFSEHLVLKMTRDRDEAASLKTEFENYQRLKAAGVTGIVKCYGFFSCQVNSHDIRYFLLLGDGGDSLASRPPLALPAHQKVHWRSYESALKSLHAKNFAHNNITREHVLLHVTRGEASLISLKNCEALDPASAPSYQERDITTMHLCLGRSSEAESSDPAEEVASGPMQVPKRGKGSRKDGRIRNQSNAFDFKASWTHSRRCSSEPNYHPDIFQDKDKEEFLLPQSPPTTFYDRHIASHLTLKRVVYQPSLVPTLSKTCEVAIQKYLDAGHKFSEKGYTFSLAPYRELFYDAATTSIYYMYFAARLCAAYAYKLVLHPERDTWHSPFTFQEQPRGREYLFTTEAWLAVTNRLKSLPELMEGINETLESKIQGLLKHSPRLATWHMFAMTDTASTILHSLTKNASFNWETCRTHGCNSTAVSDSSPDAKTRSKHTEISTRRTRRNALQKGAILKAKKTVTVPKLPLKAQPYRPDFRHYIQHAWATAAEHNSTYMIFQCGRYERIGLCDRASQTLYLSGLIDPINIKNPSYRKLHIGLYTAIIQDALERLEFSGKERKGKRKRAPDDVDKTKAPKRKKTKTNSTVETIKLYDEIAERDLALLTLDYGAYLSPAPSSFLRIGPSCVPGHAEPKTYPTQTRFSIHERISLVLKEPLGQGAVGIVHPAAVSVTLESGKVLTQDMVIKIAFTEEQRKKMHNEYQIYGHLSYEEGLEGIVTVHGVFRDPESGALGMLMDDAGQSLRRREIERGGDGIQVTTTPAEREAFRRALRKLHEAGVRHHDIRADNLLINSRNEVFIVDLDRADFERTFEANYHPDIFQDKDKEEEFLPPQSPITFYDRHIAPHLTLKEVVYQPTLLLTLSRTCERAIQEYLDRGHKFCEKDYNFTLAPRGKVFHDASTTSMYYSRFAAGLSAAYAYKLVLHPERESWEFPFRLQEQRRGREYIFSTEAWLAVTNRLRNLPELMEGVDETLEGKLQGLLRNYPRLAIWRMFAMTDTASTILQSVTKNTSFRWETCRTHGCTVTATSNHPPGKKLSSMHTKTSTRRTRRNVSQKSAIMKSNKAVTIPTEPLKAQPYRPDFRHYIQHAWATAAEHDSTYMIFHCGRYERIGFRDRTSQTLYLSGVIDPINIKNPSYRKLQIGLWIAIVQDALERLELSGAERKGKRKRPPDDVDKTKAPKRKKTKTHSRAETIKLYDEIAERDLALLNLDYGAYHSPAPSSFLRIGPSCVPGHAEPKTYPTQTRFSIHEHISLVLKEPLGQGAVGIVHPAAVSVTLESGKTLTRDMVIKIAFTEEQRKKMHHEYQIYGHLSYEEGLEGIVTVHGMFRDPESGAFGMLMDDAGQSLRRREIERGGDGIQVTTTLAEREAFRRVLRKLHEAGVRHVRHHDIRADNLLINSQNEVFIIDLDRADFEVSQENTDHEMDCLDDLLEGRYRDVPCTRLNGEPFLPVLRSSLNTVLHCLAGIVELALDEVKPYDCKGPSTIEQCGIGPDFAPFSLAFLSHAMSSTTKSKKRRRRSVAQFSSSTNTTKSDTPDAASDASVATPDRDAGVSGLTGTPDEQSAPRSGKRRRIAVEDVASSRSLRSSCTAKGKEAAERLLLSGEQSQQQPTVHSSLSSTRPRQSRRHIVARSIPSTQAERSRASEATADASNSDLGAAPFAVVKASENRNSTQSRKRRRLSNEDSALGGSVRGSCSLQNAIALQKGGDIDSLSPAASNPLESLLQQSFPYLEKNPLHTSSKATRPPKMYDTHMGEELRLKKIVILPGLLDALSDICDQYVKRVAGTGKDLSPSFPRFKVPSNEDIVDEKTLVKYFEQMHMLFSKVASGLLFGTDWQPVFSLSSQAAGASSSLEAAADAYLFIDKDASPLLCPQDRLDVALVEKYDLHNFVTWEFKNLGFGSDISSALEVMEGDFHWIACQERQERHDSSFSCLNQNHREDGKLAVTGRPTGPDSDVTADIIKNSKVATVLDQEEERPPKRIRKDVGWSLKKKVQYIIQQAWASAVARDSTNLVFSSGNEDCLGFRQRETQTLFVSTPIRPSDKTDPRYMKVHIGQYISAFEDAVNRARQLESGTLSAFAQSSLRLPITDRPNLPNATAAGLFDKYPPEVRLPPLNSYFDRFLDQSPSVDLRLHQHKLATTQYNTNTWTLTRFKTDSDSTGATTSTSLNLFPESNDSEVVFLDLEHLLKGTSRIRRVYLGVAHGGDGEIDYFPEPLVLKMSRDANEGSALKTEGENYQRLWKDGVRSIPKCHGIFSCQINPEDRRYFLLLENCGTSIARRTDTALPAHAKKYRETYESALMSLHSKGYTHNNITEDHVLMNSSKKVTFISLKDCEIPDKTVAAARRQKDSRTMALCLENPLKGQLLVSNRRVEEGDDSQETGRGSILQADPPICMLALAPDDPFAPLFKRTFSANYHPRLFQDEDDVKYLVPQSTPITFYDRHIASHLSLKRVVYQPSLVPSLTRTCELAVRRYLDSGHRFCEEDYDFSLVPDRGFFHDARSPTMYYSMFAAELSAAYAYKLVMHPEQNTWKSPFVFLEKPRGSEYLFTTEAWLTVTRRLKSLPELLDGVTKTLEDKLQCLARKFPRLTTWHMFAMTDTVIKMFRSLTDNAPFSWETCRTSGYKTTAAPKFPPDARTSVPIKELTRRKPRGRIPSKKATTVTIRDVVTVPEPPSKPKPKQYRPDFRHYVQHKAINNAAQQAWATAAVYDSTYIIFHCGRYERIGFRHRSSQTLYLSGIIDPINIKDPPYRKLQIGLHTAIVQDALERLELSSSELKSGRKRRAEDADEVVAPPRKKPKTTIRTTAAKLYDEIAERHLALLILDYGAFCSPAPSSFLRIGPSCVPGHAVPKRYPTQRRFNRHEHFSLVLKEPLGQGAVGVAHPAAISLTLESGEVLSRDMVIKLAFTEEQKQKMLDEFRIYGHLSRQKGLEGIVTVHGMFQDPESQALGMLMDDAGQSLRRREMERGGDGIQVTTTPAEREAFRRALRKLHEAGVRHHDIRADNLLINSRNEVFIIDLDRADFEDGIETDSIIPDINI</sequence>
<dbReference type="Gene3D" id="3.30.200.20">
    <property type="entry name" value="Phosphorylase Kinase, domain 1"/>
    <property type="match status" value="3"/>
</dbReference>
<feature type="region of interest" description="Disordered" evidence="1">
    <location>
        <begin position="3397"/>
        <end position="3417"/>
    </location>
</feature>
<dbReference type="EMBL" id="NHYE01001149">
    <property type="protein sequence ID" value="PPQ98058.1"/>
    <property type="molecule type" value="Genomic_DNA"/>
</dbReference>
<dbReference type="SUPFAM" id="SSF56112">
    <property type="entry name" value="Protein kinase-like (PK-like)"/>
    <property type="match status" value="4"/>
</dbReference>
<evidence type="ECO:0000256" key="1">
    <source>
        <dbReference type="SAM" id="MobiDB-lite"/>
    </source>
</evidence>
<evidence type="ECO:0000259" key="2">
    <source>
        <dbReference type="PROSITE" id="PS50011"/>
    </source>
</evidence>
<dbReference type="Pfam" id="PF00069">
    <property type="entry name" value="Pkinase"/>
    <property type="match status" value="2"/>
</dbReference>
<dbReference type="PROSITE" id="PS00109">
    <property type="entry name" value="PROTEIN_KINASE_TYR"/>
    <property type="match status" value="3"/>
</dbReference>
<feature type="compositionally biased region" description="Polar residues" evidence="1">
    <location>
        <begin position="2225"/>
        <end position="2243"/>
    </location>
</feature>